<organism evidence="1">
    <name type="scientific">Siphoviridae sp. ctwHj1</name>
    <dbReference type="NCBI Taxonomy" id="2825727"/>
    <lineage>
        <taxon>Viruses</taxon>
        <taxon>Duplodnaviria</taxon>
        <taxon>Heunggongvirae</taxon>
        <taxon>Uroviricota</taxon>
        <taxon>Caudoviricetes</taxon>
    </lineage>
</organism>
<evidence type="ECO:0000313" key="1">
    <source>
        <dbReference type="EMBL" id="DAF89937.1"/>
    </source>
</evidence>
<sequence length="92" mass="10734">MTRATTIPIKMLLIAGCLFTFVGSFSRDCVSKLALKATHGRPELVGCRGKHILAFIFDCIMNDGRINFCRYCKMIRQYFRIFCEELFQFMYD</sequence>
<name>A0A8S5U630_9CAUD</name>
<accession>A0A8S5U630</accession>
<protein>
    <submittedName>
        <fullName evidence="1">Uncharacterized protein</fullName>
    </submittedName>
</protein>
<proteinExistence type="predicted"/>
<dbReference type="EMBL" id="BK016018">
    <property type="protein sequence ID" value="DAF89937.1"/>
    <property type="molecule type" value="Genomic_DNA"/>
</dbReference>
<reference evidence="1" key="1">
    <citation type="journal article" date="2021" name="Proc. Natl. Acad. Sci. U.S.A.">
        <title>A Catalog of Tens of Thousands of Viruses from Human Metagenomes Reveals Hidden Associations with Chronic Diseases.</title>
        <authorList>
            <person name="Tisza M.J."/>
            <person name="Buck C.B."/>
        </authorList>
    </citation>
    <scope>NUCLEOTIDE SEQUENCE</scope>
    <source>
        <strain evidence="1">CtwHj1</strain>
    </source>
</reference>